<feature type="transmembrane region" description="Helical" evidence="1">
    <location>
        <begin position="43"/>
        <end position="65"/>
    </location>
</feature>
<proteinExistence type="predicted"/>
<name>A0ABM5PL58_9CORY</name>
<sequence>MGSRINPSIVRSVAIKVGLLLVTVAVFFFTADFRASGHAFSEVLTIFLLSVIIAAALFAFVTAELSRKTRAILIAIFGMVFLAGLIPMFIWGFSGPVFVPPPYYLSVPAAGVLLAIVTTEADNQ</sequence>
<dbReference type="RefSeq" id="WP_006822304.1">
    <property type="nucleotide sequence ID" value="NZ_CP004350.1"/>
</dbReference>
<evidence type="ECO:0000313" key="3">
    <source>
        <dbReference type="Proteomes" id="UP000019226"/>
    </source>
</evidence>
<dbReference type="EMBL" id="CP004350">
    <property type="protein sequence ID" value="AHI18606.1"/>
    <property type="molecule type" value="Genomic_DNA"/>
</dbReference>
<feature type="transmembrane region" description="Helical" evidence="1">
    <location>
        <begin position="72"/>
        <end position="91"/>
    </location>
</feature>
<protein>
    <submittedName>
        <fullName evidence="2">Uncharacterized protein</fullName>
    </submittedName>
</protein>
<reference evidence="3" key="1">
    <citation type="submission" date="2013-02" db="EMBL/GenBank/DDBJ databases">
        <title>The complete genome sequence of Corynebacterium casei LMG S-19264 (=DSM 44701).</title>
        <authorList>
            <person name="Ruckert C."/>
            <person name="Albersmeier A."/>
            <person name="Kalinowski J."/>
        </authorList>
    </citation>
    <scope>NUCLEOTIDE SEQUENCE [LARGE SCALE GENOMIC DNA]</scope>
    <source>
        <strain evidence="3">LMG S-19264</strain>
    </source>
</reference>
<keyword evidence="1" id="KW-0812">Transmembrane</keyword>
<evidence type="ECO:0000256" key="1">
    <source>
        <dbReference type="SAM" id="Phobius"/>
    </source>
</evidence>
<organism evidence="2 3">
    <name type="scientific">Corynebacterium casei LMG S-19264</name>
    <dbReference type="NCBI Taxonomy" id="1285583"/>
    <lineage>
        <taxon>Bacteria</taxon>
        <taxon>Bacillati</taxon>
        <taxon>Actinomycetota</taxon>
        <taxon>Actinomycetes</taxon>
        <taxon>Mycobacteriales</taxon>
        <taxon>Corynebacteriaceae</taxon>
        <taxon>Corynebacterium</taxon>
    </lineage>
</organism>
<keyword evidence="1" id="KW-1133">Transmembrane helix</keyword>
<accession>A0ABM5PL58</accession>
<dbReference type="GeneID" id="82876261"/>
<keyword evidence="1" id="KW-0472">Membrane</keyword>
<keyword evidence="3" id="KW-1185">Reference proteome</keyword>
<dbReference type="Proteomes" id="UP000019226">
    <property type="component" value="Chromosome"/>
</dbReference>
<gene>
    <name evidence="2" type="ORF">CCASEI_00095</name>
</gene>
<feature type="transmembrane region" description="Helical" evidence="1">
    <location>
        <begin position="12"/>
        <end position="31"/>
    </location>
</feature>
<evidence type="ECO:0000313" key="2">
    <source>
        <dbReference type="EMBL" id="AHI18606.1"/>
    </source>
</evidence>